<evidence type="ECO:0000313" key="4">
    <source>
        <dbReference type="Proteomes" id="UP000580861"/>
    </source>
</evidence>
<reference evidence="3 4" key="1">
    <citation type="submission" date="2020-08" db="EMBL/GenBank/DDBJ databases">
        <title>Sequencing the genomes of 1000 actinobacteria strains.</title>
        <authorList>
            <person name="Klenk H.-P."/>
        </authorList>
    </citation>
    <scope>NUCLEOTIDE SEQUENCE [LARGE SCALE GENOMIC DNA]</scope>
    <source>
        <strain evidence="3 4">DSM 45272</strain>
    </source>
</reference>
<organism evidence="3 4">
    <name type="scientific">Amycolatopsis umgeniensis</name>
    <dbReference type="NCBI Taxonomy" id="336628"/>
    <lineage>
        <taxon>Bacteria</taxon>
        <taxon>Bacillati</taxon>
        <taxon>Actinomycetota</taxon>
        <taxon>Actinomycetes</taxon>
        <taxon>Pseudonocardiales</taxon>
        <taxon>Pseudonocardiaceae</taxon>
        <taxon>Amycolatopsis</taxon>
    </lineage>
</organism>
<sequence>MFEDPETARVLAISPHLNDAVLSVGAGLAQAALDGAKVIVHTVFAGSAPPPYSAAAERMHAVWGLSPHEDATLRRREEDIAALDHLGVTYRHGRFLDSIYRKRPDGQWLASPVAGGAKLAVQERSSDSDGELVAEIKEDLESVIEEFGPTLIVTCAAILDHPDNQVARDAALFAAHEKNIPTRLWEDLPYAVTRPGPVELPPGFHRGPAVFSPATDGTRTRKFQAVECYSSQLGMLNGRAKNMFERLTEHARNNSPDGGYGETTWPVVRDEVNS</sequence>
<accession>A0A841BAN4</accession>
<dbReference type="Gene3D" id="3.40.50.10320">
    <property type="entry name" value="LmbE-like"/>
    <property type="match status" value="1"/>
</dbReference>
<dbReference type="RefSeq" id="WP_184900478.1">
    <property type="nucleotide sequence ID" value="NZ_JACHMX010000001.1"/>
</dbReference>
<evidence type="ECO:0000313" key="3">
    <source>
        <dbReference type="EMBL" id="MBB5855632.1"/>
    </source>
</evidence>
<keyword evidence="1" id="KW-0862">Zinc</keyword>
<dbReference type="InterPro" id="IPR003737">
    <property type="entry name" value="GlcNAc_PI_deacetylase-related"/>
</dbReference>
<protein>
    <submittedName>
        <fullName evidence="3">LmbE family N-acetylglucosaminyl deacetylase</fullName>
    </submittedName>
</protein>
<proteinExistence type="predicted"/>
<comment type="caution">
    <text evidence="3">The sequence shown here is derived from an EMBL/GenBank/DDBJ whole genome shotgun (WGS) entry which is preliminary data.</text>
</comment>
<dbReference type="InterPro" id="IPR024078">
    <property type="entry name" value="LmbE-like_dom_sf"/>
</dbReference>
<evidence type="ECO:0000256" key="1">
    <source>
        <dbReference type="ARBA" id="ARBA00022833"/>
    </source>
</evidence>
<dbReference type="EMBL" id="JACHMX010000001">
    <property type="protein sequence ID" value="MBB5855632.1"/>
    <property type="molecule type" value="Genomic_DNA"/>
</dbReference>
<dbReference type="GO" id="GO:0016137">
    <property type="term" value="P:glycoside metabolic process"/>
    <property type="evidence" value="ECO:0007669"/>
    <property type="project" value="UniProtKB-ARBA"/>
</dbReference>
<dbReference type="SUPFAM" id="SSF102588">
    <property type="entry name" value="LmbE-like"/>
    <property type="match status" value="1"/>
</dbReference>
<keyword evidence="4" id="KW-1185">Reference proteome</keyword>
<gene>
    <name evidence="3" type="ORF">HDA45_005719</name>
</gene>
<dbReference type="Pfam" id="PF02585">
    <property type="entry name" value="PIG-L"/>
    <property type="match status" value="1"/>
</dbReference>
<dbReference type="AlphaFoldDB" id="A0A841BAN4"/>
<feature type="region of interest" description="Disordered" evidence="2">
    <location>
        <begin position="251"/>
        <end position="274"/>
    </location>
</feature>
<dbReference type="Proteomes" id="UP000580861">
    <property type="component" value="Unassembled WGS sequence"/>
</dbReference>
<evidence type="ECO:0000256" key="2">
    <source>
        <dbReference type="SAM" id="MobiDB-lite"/>
    </source>
</evidence>
<name>A0A841BAN4_9PSEU</name>